<keyword evidence="5 6" id="KW-0472">Membrane</keyword>
<protein>
    <submittedName>
        <fullName evidence="8">N amino acid transport system protein</fullName>
    </submittedName>
</protein>
<dbReference type="EMBL" id="BLKC01000026">
    <property type="protein sequence ID" value="GFF35420.1"/>
    <property type="molecule type" value="Genomic_DNA"/>
</dbReference>
<proteinExistence type="inferred from homology"/>
<sequence>MEAINVNPPAYRNEKVEETKYTSDYEEEGQLKTGQVADAFGNEESAEIKYKTLKWWYVLGNLPIMICESVSLGVLSLPAAVATLGLVPAVILIVGLGLLATYTGYNIGLFRERYPKIQNLADAGEILMGPFGRELFGLGQFLFFIFVMGSHILTFRVMMNTITEHGTCSIVFSVVGMVISIVLSIPRTMKGLTWISFVSFLSIFGAVMITMISVGVQDHPGRIIEATVDTTLYSGFQAVSNIVFAYCAHVAFFGLIAEMETPRDFKKSLFMLQSFEICLYLTAAVVIYYFVGKDVASPALISAGPVMKKVAFGIAIPTIVGAGVVNGHVGLKYIYFRLCHKSDLIHSRSKRSVGIWIGLGVSCWIVAWIIAEAIPVFSDLNGLISALFASWFSYGLSGVYWLHLNYGQWFASPRKILLTILNISIGLFGLALCVLGLYASGTAIHNDKSSSSFSCANTDA</sequence>
<evidence type="ECO:0000313" key="8">
    <source>
        <dbReference type="EMBL" id="GFF35420.1"/>
    </source>
</evidence>
<feature type="transmembrane region" description="Helical" evidence="6">
    <location>
        <begin position="416"/>
        <end position="439"/>
    </location>
</feature>
<dbReference type="Proteomes" id="UP000465221">
    <property type="component" value="Unassembled WGS sequence"/>
</dbReference>
<evidence type="ECO:0000259" key="7">
    <source>
        <dbReference type="Pfam" id="PF01490"/>
    </source>
</evidence>
<dbReference type="InterPro" id="IPR013057">
    <property type="entry name" value="AA_transpt_TM"/>
</dbReference>
<keyword evidence="3 6" id="KW-0812">Transmembrane</keyword>
<evidence type="ECO:0000256" key="2">
    <source>
        <dbReference type="ARBA" id="ARBA00008066"/>
    </source>
</evidence>
<comment type="similarity">
    <text evidence="2">Belongs to the amino acid/polyamine transporter 2 family.</text>
</comment>
<dbReference type="FunFam" id="1.20.1740.10:FF:000039">
    <property type="entry name" value="Neutral amino acid transporter (Eurofung)"/>
    <property type="match status" value="1"/>
</dbReference>
<accession>A0A8H3RRN4</accession>
<feature type="transmembrane region" description="Helical" evidence="6">
    <location>
        <begin position="81"/>
        <end position="105"/>
    </location>
</feature>
<gene>
    <name evidence="8" type="ORF">IFM46972_04545</name>
</gene>
<evidence type="ECO:0000256" key="1">
    <source>
        <dbReference type="ARBA" id="ARBA00004141"/>
    </source>
</evidence>
<feature type="transmembrane region" description="Helical" evidence="6">
    <location>
        <begin position="383"/>
        <end position="404"/>
    </location>
</feature>
<feature type="transmembrane region" description="Helical" evidence="6">
    <location>
        <begin position="135"/>
        <end position="158"/>
    </location>
</feature>
<comment type="caution">
    <text evidence="8">The sequence shown here is derived from an EMBL/GenBank/DDBJ whole genome shotgun (WGS) entry which is preliminary data.</text>
</comment>
<feature type="transmembrane region" description="Helical" evidence="6">
    <location>
        <begin position="192"/>
        <end position="216"/>
    </location>
</feature>
<feature type="domain" description="Amino acid transporter transmembrane" evidence="7">
    <location>
        <begin position="54"/>
        <end position="439"/>
    </location>
</feature>
<feature type="transmembrane region" description="Helical" evidence="6">
    <location>
        <begin position="55"/>
        <end position="75"/>
    </location>
</feature>
<evidence type="ECO:0000256" key="4">
    <source>
        <dbReference type="ARBA" id="ARBA00022989"/>
    </source>
</evidence>
<evidence type="ECO:0000256" key="3">
    <source>
        <dbReference type="ARBA" id="ARBA00022692"/>
    </source>
</evidence>
<dbReference type="PANTHER" id="PTHR22950:SF668">
    <property type="entry name" value="AMINO ACID TRANSPORTER (EUROFUNG)"/>
    <property type="match status" value="1"/>
</dbReference>
<name>A0A8H3RRN4_9EURO</name>
<dbReference type="GO" id="GO:0015179">
    <property type="term" value="F:L-amino acid transmembrane transporter activity"/>
    <property type="evidence" value="ECO:0007669"/>
    <property type="project" value="TreeGrafter"/>
</dbReference>
<dbReference type="AlphaFoldDB" id="A0A8H3RRN4"/>
<dbReference type="GO" id="GO:0016020">
    <property type="term" value="C:membrane"/>
    <property type="evidence" value="ECO:0007669"/>
    <property type="project" value="UniProtKB-SubCell"/>
</dbReference>
<feature type="transmembrane region" description="Helical" evidence="6">
    <location>
        <begin position="164"/>
        <end position="185"/>
    </location>
</feature>
<feature type="transmembrane region" description="Helical" evidence="6">
    <location>
        <begin position="236"/>
        <end position="257"/>
    </location>
</feature>
<evidence type="ECO:0000256" key="5">
    <source>
        <dbReference type="ARBA" id="ARBA00023136"/>
    </source>
</evidence>
<organism evidence="8 9">
    <name type="scientific">Aspergillus udagawae</name>
    <dbReference type="NCBI Taxonomy" id="91492"/>
    <lineage>
        <taxon>Eukaryota</taxon>
        <taxon>Fungi</taxon>
        <taxon>Dikarya</taxon>
        <taxon>Ascomycota</taxon>
        <taxon>Pezizomycotina</taxon>
        <taxon>Eurotiomycetes</taxon>
        <taxon>Eurotiomycetidae</taxon>
        <taxon>Eurotiales</taxon>
        <taxon>Aspergillaceae</taxon>
        <taxon>Aspergillus</taxon>
        <taxon>Aspergillus subgen. Fumigati</taxon>
    </lineage>
</organism>
<comment type="subcellular location">
    <subcellularLocation>
        <location evidence="1">Membrane</location>
        <topology evidence="1">Multi-pass membrane protein</topology>
    </subcellularLocation>
</comment>
<dbReference type="PANTHER" id="PTHR22950">
    <property type="entry name" value="AMINO ACID TRANSPORTER"/>
    <property type="match status" value="1"/>
</dbReference>
<feature type="transmembrane region" description="Helical" evidence="6">
    <location>
        <begin position="352"/>
        <end position="371"/>
    </location>
</feature>
<evidence type="ECO:0000313" key="9">
    <source>
        <dbReference type="Proteomes" id="UP000465221"/>
    </source>
</evidence>
<evidence type="ECO:0000256" key="6">
    <source>
        <dbReference type="SAM" id="Phobius"/>
    </source>
</evidence>
<dbReference type="Pfam" id="PF01490">
    <property type="entry name" value="Aa_trans"/>
    <property type="match status" value="1"/>
</dbReference>
<reference evidence="8 9" key="1">
    <citation type="submission" date="2020-01" db="EMBL/GenBank/DDBJ databases">
        <title>Draft genome sequence of Aspergillus udagawae IFM 46972.</title>
        <authorList>
            <person name="Takahashi H."/>
            <person name="Yaguchi T."/>
        </authorList>
    </citation>
    <scope>NUCLEOTIDE SEQUENCE [LARGE SCALE GENOMIC DNA]</scope>
    <source>
        <strain evidence="8 9">IFM 46972</strain>
    </source>
</reference>
<keyword evidence="4 6" id="KW-1133">Transmembrane helix</keyword>
<feature type="transmembrane region" description="Helical" evidence="6">
    <location>
        <begin position="310"/>
        <end position="331"/>
    </location>
</feature>
<feature type="transmembrane region" description="Helical" evidence="6">
    <location>
        <begin position="269"/>
        <end position="290"/>
    </location>
</feature>